<proteinExistence type="predicted"/>
<sequence length="282" mass="31582">SEEEVEEPQTISISTAFNLESHSTTPNLIFSSSDCVLFYVDMDVVTKACPPAFQSAISASPVYDQMPGSMRIILIHETSPVLDVILHVLYGTSCIQHSPPFNTLVDAVDHMPFYGISPAVHITPSSHTYSALIAFAPFYPLQLYSLAGHHYLHDLAVSTSSHLLSYSLLSMSDEVAQRMGWRYLKRLFDLHADRLNALKEMLLAPPYPHAPTRECSFKDQSRLTRAWALVAAYLAWEARADLSTHSLKQAFSPLTEDLTCQLCIESLRGKIQEIVVRWVTVR</sequence>
<gene>
    <name evidence="1" type="ORF">BDN72DRAFT_742030</name>
</gene>
<dbReference type="EMBL" id="ML208378">
    <property type="protein sequence ID" value="TFK67352.1"/>
    <property type="molecule type" value="Genomic_DNA"/>
</dbReference>
<protein>
    <submittedName>
        <fullName evidence="1">Uncharacterized protein</fullName>
    </submittedName>
</protein>
<evidence type="ECO:0000313" key="1">
    <source>
        <dbReference type="EMBL" id="TFK67352.1"/>
    </source>
</evidence>
<feature type="non-terminal residue" evidence="1">
    <location>
        <position position="282"/>
    </location>
</feature>
<keyword evidence="2" id="KW-1185">Reference proteome</keyword>
<evidence type="ECO:0000313" key="2">
    <source>
        <dbReference type="Proteomes" id="UP000308600"/>
    </source>
</evidence>
<accession>A0ACD3APA4</accession>
<dbReference type="Proteomes" id="UP000308600">
    <property type="component" value="Unassembled WGS sequence"/>
</dbReference>
<reference evidence="1 2" key="1">
    <citation type="journal article" date="2019" name="Nat. Ecol. Evol.">
        <title>Megaphylogeny resolves global patterns of mushroom evolution.</title>
        <authorList>
            <person name="Varga T."/>
            <person name="Krizsan K."/>
            <person name="Foldi C."/>
            <person name="Dima B."/>
            <person name="Sanchez-Garcia M."/>
            <person name="Sanchez-Ramirez S."/>
            <person name="Szollosi G.J."/>
            <person name="Szarkandi J.G."/>
            <person name="Papp V."/>
            <person name="Albert L."/>
            <person name="Andreopoulos W."/>
            <person name="Angelini C."/>
            <person name="Antonin V."/>
            <person name="Barry K.W."/>
            <person name="Bougher N.L."/>
            <person name="Buchanan P."/>
            <person name="Buyck B."/>
            <person name="Bense V."/>
            <person name="Catcheside P."/>
            <person name="Chovatia M."/>
            <person name="Cooper J."/>
            <person name="Damon W."/>
            <person name="Desjardin D."/>
            <person name="Finy P."/>
            <person name="Geml J."/>
            <person name="Haridas S."/>
            <person name="Hughes K."/>
            <person name="Justo A."/>
            <person name="Karasinski D."/>
            <person name="Kautmanova I."/>
            <person name="Kiss B."/>
            <person name="Kocsube S."/>
            <person name="Kotiranta H."/>
            <person name="LaButti K.M."/>
            <person name="Lechner B.E."/>
            <person name="Liimatainen K."/>
            <person name="Lipzen A."/>
            <person name="Lukacs Z."/>
            <person name="Mihaltcheva S."/>
            <person name="Morgado L.N."/>
            <person name="Niskanen T."/>
            <person name="Noordeloos M.E."/>
            <person name="Ohm R.A."/>
            <person name="Ortiz-Santana B."/>
            <person name="Ovrebo C."/>
            <person name="Racz N."/>
            <person name="Riley R."/>
            <person name="Savchenko A."/>
            <person name="Shiryaev A."/>
            <person name="Soop K."/>
            <person name="Spirin V."/>
            <person name="Szebenyi C."/>
            <person name="Tomsovsky M."/>
            <person name="Tulloss R.E."/>
            <person name="Uehling J."/>
            <person name="Grigoriev I.V."/>
            <person name="Vagvolgyi C."/>
            <person name="Papp T."/>
            <person name="Martin F.M."/>
            <person name="Miettinen O."/>
            <person name="Hibbett D.S."/>
            <person name="Nagy L.G."/>
        </authorList>
    </citation>
    <scope>NUCLEOTIDE SEQUENCE [LARGE SCALE GENOMIC DNA]</scope>
    <source>
        <strain evidence="1 2">NL-1719</strain>
    </source>
</reference>
<feature type="non-terminal residue" evidence="1">
    <location>
        <position position="1"/>
    </location>
</feature>
<organism evidence="1 2">
    <name type="scientific">Pluteus cervinus</name>
    <dbReference type="NCBI Taxonomy" id="181527"/>
    <lineage>
        <taxon>Eukaryota</taxon>
        <taxon>Fungi</taxon>
        <taxon>Dikarya</taxon>
        <taxon>Basidiomycota</taxon>
        <taxon>Agaricomycotina</taxon>
        <taxon>Agaricomycetes</taxon>
        <taxon>Agaricomycetidae</taxon>
        <taxon>Agaricales</taxon>
        <taxon>Pluteineae</taxon>
        <taxon>Pluteaceae</taxon>
        <taxon>Pluteus</taxon>
    </lineage>
</organism>
<name>A0ACD3APA4_9AGAR</name>